<gene>
    <name evidence="2" type="ORF">HMPREF2128_08825</name>
</gene>
<evidence type="ECO:0000313" key="3">
    <source>
        <dbReference type="Proteomes" id="UP000053528"/>
    </source>
</evidence>
<dbReference type="InterPro" id="IPR036691">
    <property type="entry name" value="Endo/exonu/phosph_ase_sf"/>
</dbReference>
<dbReference type="GO" id="GO:0003824">
    <property type="term" value="F:catalytic activity"/>
    <property type="evidence" value="ECO:0007669"/>
    <property type="project" value="InterPro"/>
</dbReference>
<evidence type="ECO:0000256" key="1">
    <source>
        <dbReference type="SAM" id="SignalP"/>
    </source>
</evidence>
<dbReference type="SUPFAM" id="SSF56219">
    <property type="entry name" value="DNase I-like"/>
    <property type="match status" value="1"/>
</dbReference>
<organism evidence="2 3">
    <name type="scientific">Pseudoglutamicibacter albus DNF00011</name>
    <dbReference type="NCBI Taxonomy" id="1401063"/>
    <lineage>
        <taxon>Bacteria</taxon>
        <taxon>Bacillati</taxon>
        <taxon>Actinomycetota</taxon>
        <taxon>Actinomycetes</taxon>
        <taxon>Micrococcales</taxon>
        <taxon>Micrococcaceae</taxon>
        <taxon>Pseudoglutamicibacter</taxon>
    </lineage>
</organism>
<evidence type="ECO:0000313" key="2">
    <source>
        <dbReference type="EMBL" id="KGF19765.1"/>
    </source>
</evidence>
<dbReference type="RefSeq" id="WP_035757306.1">
    <property type="nucleotide sequence ID" value="NZ_JRNH01000026.1"/>
</dbReference>
<dbReference type="AlphaFoldDB" id="A0A095YBE1"/>
<comment type="caution">
    <text evidence="2">The sequence shown here is derived from an EMBL/GenBank/DDBJ whole genome shotgun (WGS) entry which is preliminary data.</text>
</comment>
<feature type="signal peptide" evidence="1">
    <location>
        <begin position="1"/>
        <end position="25"/>
    </location>
</feature>
<sequence>MRRFYAAAAAALFGITLGVAPQATAATLNLKPEVLTVGANASMVHTGKQHTAKQDSGKASLRVATVSAGLSEEREGALAERLEGGNDTAAQMLARSVQQTRPDVLLVTDIDTDSHVADIFNEQYLGQAQTDGAEANADAGADAGSKELSSIEYKYVYSATTNAGVQAGADLNGNGTTGDPGDAFGAGDFEGQRSMVLYSRYPIDQDEVRTFNDLTWDEVPGNSLDTEKYSKLVRSVLPLNSTSMWDIPLKVDGETLHVIATDLTPDNGEGADPVRRLDQLRFLSMYLNDNAKLRELTDDAGQYGGLDKSSSAVVLGALGPDEASLGNDADQMRQDASAELETLMDSKSLEVAKPSMAAGQCENTLPIQIRTFMDFMCATQYATRMDGVASRSDYVGVTAGPKIVESGIETAMSDAGDHHEHGSTDHLSGERRMVWADITLKRD</sequence>
<reference evidence="2 3" key="1">
    <citation type="submission" date="2014-07" db="EMBL/GenBank/DDBJ databases">
        <authorList>
            <person name="McCorrison J."/>
            <person name="Sanka R."/>
            <person name="Torralba M."/>
            <person name="Gillis M."/>
            <person name="Haft D.H."/>
            <person name="Methe B."/>
            <person name="Sutton G."/>
            <person name="Nelson K.E."/>
        </authorList>
    </citation>
    <scope>NUCLEOTIDE SEQUENCE [LARGE SCALE GENOMIC DNA]</scope>
    <source>
        <strain evidence="2 3">DNF00011</strain>
    </source>
</reference>
<keyword evidence="1" id="KW-0732">Signal</keyword>
<accession>A0A095YBE1</accession>
<protein>
    <submittedName>
        <fullName evidence="2">Uncharacterized protein</fullName>
    </submittedName>
</protein>
<proteinExistence type="predicted"/>
<dbReference type="EMBL" id="JRNH01000026">
    <property type="protein sequence ID" value="KGF19765.1"/>
    <property type="molecule type" value="Genomic_DNA"/>
</dbReference>
<feature type="chain" id="PRO_5001913491" evidence="1">
    <location>
        <begin position="26"/>
        <end position="443"/>
    </location>
</feature>
<name>A0A095YBE1_9MICC</name>
<dbReference type="Proteomes" id="UP000053528">
    <property type="component" value="Unassembled WGS sequence"/>
</dbReference>